<feature type="region of interest" description="Disordered" evidence="1">
    <location>
        <begin position="1"/>
        <end position="20"/>
    </location>
</feature>
<dbReference type="Proteomes" id="UP000287168">
    <property type="component" value="Unassembled WGS sequence"/>
</dbReference>
<evidence type="ECO:0000313" key="2">
    <source>
        <dbReference type="EMBL" id="RWY36621.1"/>
    </source>
</evidence>
<name>A0A3S4XHP2_9RHOB</name>
<keyword evidence="2" id="KW-0966">Cell projection</keyword>
<organism evidence="2 3">
    <name type="scientific">Falsigemmobacter intermedius</name>
    <dbReference type="NCBI Taxonomy" id="1553448"/>
    <lineage>
        <taxon>Bacteria</taxon>
        <taxon>Pseudomonadati</taxon>
        <taxon>Pseudomonadota</taxon>
        <taxon>Alphaproteobacteria</taxon>
        <taxon>Rhodobacterales</taxon>
        <taxon>Paracoccaceae</taxon>
        <taxon>Falsigemmobacter</taxon>
    </lineage>
</organism>
<keyword evidence="2" id="KW-0969">Cilium</keyword>
<comment type="caution">
    <text evidence="2">The sequence shown here is derived from an EMBL/GenBank/DDBJ whole genome shotgun (WGS) entry which is preliminary data.</text>
</comment>
<protein>
    <submittedName>
        <fullName evidence="2">Flagellar biosynthesis regulatory protein FlaF</fullName>
    </submittedName>
</protein>
<accession>A0A3S4XHP2</accession>
<gene>
    <name evidence="2" type="primary">flaF</name>
    <name evidence="2" type="ORF">EP867_17765</name>
</gene>
<keyword evidence="3" id="KW-1185">Reference proteome</keyword>
<dbReference type="Pfam" id="PF07309">
    <property type="entry name" value="FlaF"/>
    <property type="match status" value="1"/>
</dbReference>
<keyword evidence="2" id="KW-0282">Flagellum</keyword>
<dbReference type="NCBIfam" id="NF009435">
    <property type="entry name" value="PRK12794.1"/>
    <property type="match status" value="1"/>
</dbReference>
<dbReference type="OrthoDB" id="9808944at2"/>
<dbReference type="InterPro" id="IPR010845">
    <property type="entry name" value="FlaF"/>
</dbReference>
<proteinExistence type="predicted"/>
<evidence type="ECO:0000313" key="3">
    <source>
        <dbReference type="Proteomes" id="UP000287168"/>
    </source>
</evidence>
<dbReference type="EMBL" id="SBLC01000055">
    <property type="protein sequence ID" value="RWY36621.1"/>
    <property type="molecule type" value="Genomic_DNA"/>
</dbReference>
<dbReference type="RefSeq" id="WP_128490804.1">
    <property type="nucleotide sequence ID" value="NZ_JBHLXB010000042.1"/>
</dbReference>
<reference evidence="2 3" key="1">
    <citation type="journal article" date="2015" name="Int. J. Syst. Evol. Microbiol.">
        <title>Gemmobacter intermedius sp. nov., isolated from a white stork (Ciconia ciconia).</title>
        <authorList>
            <person name="Kampfer P."/>
            <person name="Jerzak L."/>
            <person name="Wilharm G."/>
            <person name="Golke J."/>
            <person name="Busse H.J."/>
            <person name="Glaeser S.P."/>
        </authorList>
    </citation>
    <scope>NUCLEOTIDE SEQUENCE [LARGE SCALE GENOMIC DNA]</scope>
    <source>
        <strain evidence="2 3">119/4</strain>
    </source>
</reference>
<sequence length="126" mass="13787">MTMQNLARTAYSQPLAPSRSPRSLEYDLLARASQCLRLGWEHRSSNFASLARALQDNNALWATLAADVAEQGNGLPAPLRANLFYLYEFTQHHSRRVLSGDAGVDVLIDINTSVMRGLRGEPGGCG</sequence>
<dbReference type="AlphaFoldDB" id="A0A3S4XHP2"/>
<evidence type="ECO:0000256" key="1">
    <source>
        <dbReference type="SAM" id="MobiDB-lite"/>
    </source>
</evidence>
<dbReference type="GO" id="GO:0044781">
    <property type="term" value="P:bacterial-type flagellum organization"/>
    <property type="evidence" value="ECO:0007669"/>
    <property type="project" value="InterPro"/>
</dbReference>
<feature type="compositionally biased region" description="Polar residues" evidence="1">
    <location>
        <begin position="1"/>
        <end position="12"/>
    </location>
</feature>